<evidence type="ECO:0000313" key="1">
    <source>
        <dbReference type="EMBL" id="KIH50918.1"/>
    </source>
</evidence>
<organism evidence="1 2">
    <name type="scientific">Ancylostoma duodenale</name>
    <dbReference type="NCBI Taxonomy" id="51022"/>
    <lineage>
        <taxon>Eukaryota</taxon>
        <taxon>Metazoa</taxon>
        <taxon>Ecdysozoa</taxon>
        <taxon>Nematoda</taxon>
        <taxon>Chromadorea</taxon>
        <taxon>Rhabditida</taxon>
        <taxon>Rhabditina</taxon>
        <taxon>Rhabditomorpha</taxon>
        <taxon>Strongyloidea</taxon>
        <taxon>Ancylostomatidae</taxon>
        <taxon>Ancylostomatinae</taxon>
        <taxon>Ancylostoma</taxon>
    </lineage>
</organism>
<dbReference type="AlphaFoldDB" id="A0A0C2C3R9"/>
<dbReference type="Proteomes" id="UP000054047">
    <property type="component" value="Unassembled WGS sequence"/>
</dbReference>
<dbReference type="EMBL" id="KN748205">
    <property type="protein sequence ID" value="KIH50918.1"/>
    <property type="molecule type" value="Genomic_DNA"/>
</dbReference>
<keyword evidence="2" id="KW-1185">Reference proteome</keyword>
<gene>
    <name evidence="1" type="ORF">ANCDUO_19000</name>
</gene>
<reference evidence="1 2" key="1">
    <citation type="submission" date="2013-12" db="EMBL/GenBank/DDBJ databases">
        <title>Draft genome of the parsitic nematode Ancylostoma duodenale.</title>
        <authorList>
            <person name="Mitreva M."/>
        </authorList>
    </citation>
    <scope>NUCLEOTIDE SEQUENCE [LARGE SCALE GENOMIC DNA]</scope>
    <source>
        <strain evidence="1 2">Zhejiang</strain>
    </source>
</reference>
<dbReference type="Gene3D" id="1.10.340.50">
    <property type="match status" value="1"/>
</dbReference>
<evidence type="ECO:0000313" key="2">
    <source>
        <dbReference type="Proteomes" id="UP000054047"/>
    </source>
</evidence>
<proteinExistence type="predicted"/>
<protein>
    <submittedName>
        <fullName evidence="1">Uncharacterized protein</fullName>
    </submittedName>
</protein>
<accession>A0A0C2C3R9</accession>
<sequence>MVTEELEKPTQLSLFEDNLPHRPYCTDDKEFGLQLSPKSYELGELAEYLDLPLKLPKRASTEGLDCLDWKEVKGIAKSISRWTWRKYSKQWSDEKFSAIQAKRGRLGGLKGGRGRTPQDEEKRLVARSMRSEGHTLKAVSLAMGVPLSTVGRWCKIQKIDQGTETAAHNHNLRASLTKEEKNVNLTPVVNGKLTAKQFFTPAKATAWQDSYAAKTNLARGISSEVQHQAKKDFELKKAAKRGYEKGKKFGYKKGYEKGLNDAQKIGAKVGNVVSGLMGQLHKPNSALTAQLTDEKRLKDEEVKKAKELAKQAKIDADNR</sequence>
<feature type="non-terminal residue" evidence="1">
    <location>
        <position position="319"/>
    </location>
</feature>
<name>A0A0C2C3R9_9BILA</name>